<organism evidence="1 2">
    <name type="scientific">Caballeronia udeis</name>
    <dbReference type="NCBI Taxonomy" id="1232866"/>
    <lineage>
        <taxon>Bacteria</taxon>
        <taxon>Pseudomonadati</taxon>
        <taxon>Pseudomonadota</taxon>
        <taxon>Betaproteobacteria</taxon>
        <taxon>Burkholderiales</taxon>
        <taxon>Burkholderiaceae</taxon>
        <taxon>Caballeronia</taxon>
    </lineage>
</organism>
<dbReference type="Proteomes" id="UP000054683">
    <property type="component" value="Unassembled WGS sequence"/>
</dbReference>
<dbReference type="AlphaFoldDB" id="A0A158GR62"/>
<gene>
    <name evidence="1" type="ORF">AWB69_03178</name>
</gene>
<accession>A0A158GR62</accession>
<name>A0A158GR62_9BURK</name>
<proteinExistence type="predicted"/>
<protein>
    <submittedName>
        <fullName evidence="1">Uncharacterized protein</fullName>
    </submittedName>
</protein>
<evidence type="ECO:0000313" key="2">
    <source>
        <dbReference type="Proteomes" id="UP000054683"/>
    </source>
</evidence>
<reference evidence="1 2" key="1">
    <citation type="submission" date="2016-01" db="EMBL/GenBank/DDBJ databases">
        <authorList>
            <person name="Oliw E.H."/>
        </authorList>
    </citation>
    <scope>NUCLEOTIDE SEQUENCE [LARGE SCALE GENOMIC DNA]</scope>
    <source>
        <strain evidence="1">LMG 27134</strain>
    </source>
</reference>
<evidence type="ECO:0000313" key="1">
    <source>
        <dbReference type="EMBL" id="SAL34578.1"/>
    </source>
</evidence>
<sequence length="41" mass="4721">MTFAISTNARRGRANFRQKPSMDWGNEFIYIGMLINGQRTA</sequence>
<dbReference type="EMBL" id="FCOK02000018">
    <property type="protein sequence ID" value="SAL34578.1"/>
    <property type="molecule type" value="Genomic_DNA"/>
</dbReference>